<gene>
    <name evidence="1" type="ORF">ML462_15515</name>
</gene>
<dbReference type="Proteomes" id="UP001139226">
    <property type="component" value="Unassembled WGS sequence"/>
</dbReference>
<evidence type="ECO:0000313" key="1">
    <source>
        <dbReference type="EMBL" id="MCH4824581.1"/>
    </source>
</evidence>
<dbReference type="Pfam" id="PF11225">
    <property type="entry name" value="DUF3024"/>
    <property type="match status" value="1"/>
</dbReference>
<evidence type="ECO:0000313" key="2">
    <source>
        <dbReference type="Proteomes" id="UP001139226"/>
    </source>
</evidence>
<sequence>MKKDIIDINESTIKRFVEALRPIDEEVRKQVDVGYSFHSKIKIVELYQIRPKWDNPKEIQKLPFARIKYYKNQNFWKIFWFRANGNWDPYEPKPTATNLEEILATLKEDKHGCFFG</sequence>
<organism evidence="1 2">
    <name type="scientific">Christiangramia lutea</name>
    <dbReference type="NCBI Taxonomy" id="1607951"/>
    <lineage>
        <taxon>Bacteria</taxon>
        <taxon>Pseudomonadati</taxon>
        <taxon>Bacteroidota</taxon>
        <taxon>Flavobacteriia</taxon>
        <taxon>Flavobacteriales</taxon>
        <taxon>Flavobacteriaceae</taxon>
        <taxon>Christiangramia</taxon>
    </lineage>
</organism>
<proteinExistence type="predicted"/>
<reference evidence="1" key="1">
    <citation type="submission" date="2022-03" db="EMBL/GenBank/DDBJ databases">
        <title>Gramella crocea sp. nov., isolated from activated sludge of a seafood processing plant.</title>
        <authorList>
            <person name="Zhang X."/>
        </authorList>
    </citation>
    <scope>NUCLEOTIDE SEQUENCE</scope>
    <source>
        <strain evidence="1">YJ019</strain>
    </source>
</reference>
<name>A0A9X1V5Q0_9FLAO</name>
<dbReference type="InterPro" id="IPR021388">
    <property type="entry name" value="DUF3024"/>
</dbReference>
<comment type="caution">
    <text evidence="1">The sequence shown here is derived from an EMBL/GenBank/DDBJ whole genome shotgun (WGS) entry which is preliminary data.</text>
</comment>
<dbReference type="RefSeq" id="WP_240714748.1">
    <property type="nucleotide sequence ID" value="NZ_JAKVTV010000007.1"/>
</dbReference>
<dbReference type="EMBL" id="JAKVTV010000007">
    <property type="protein sequence ID" value="MCH4824581.1"/>
    <property type="molecule type" value="Genomic_DNA"/>
</dbReference>
<keyword evidence="2" id="KW-1185">Reference proteome</keyword>
<dbReference type="AlphaFoldDB" id="A0A9X1V5Q0"/>
<protein>
    <submittedName>
        <fullName evidence="1">DUF3024 domain-containing protein</fullName>
    </submittedName>
</protein>
<accession>A0A9X1V5Q0</accession>